<evidence type="ECO:0000313" key="1">
    <source>
        <dbReference type="EMBL" id="JAH57318.1"/>
    </source>
</evidence>
<protein>
    <submittedName>
        <fullName evidence="1">Uncharacterized protein</fullName>
    </submittedName>
</protein>
<reference evidence="1" key="2">
    <citation type="journal article" date="2015" name="Fish Shellfish Immunol.">
        <title>Early steps in the European eel (Anguilla anguilla)-Vibrio vulnificus interaction in the gills: Role of the RtxA13 toxin.</title>
        <authorList>
            <person name="Callol A."/>
            <person name="Pajuelo D."/>
            <person name="Ebbesson L."/>
            <person name="Teles M."/>
            <person name="MacKenzie S."/>
            <person name="Amaro C."/>
        </authorList>
    </citation>
    <scope>NUCLEOTIDE SEQUENCE</scope>
</reference>
<dbReference type="EMBL" id="GBXM01051259">
    <property type="protein sequence ID" value="JAH57318.1"/>
    <property type="molecule type" value="Transcribed_RNA"/>
</dbReference>
<name>A0A0E9TX64_ANGAN</name>
<accession>A0A0E9TX64</accession>
<sequence length="69" mass="7492">MHVLDELSLKGFTIRQPQLTAYVEAVVAGELGERRHVVWVVGQLVGLLRDAAGRLLDALVVGILGKNVM</sequence>
<dbReference type="AlphaFoldDB" id="A0A0E9TX64"/>
<organism evidence="1">
    <name type="scientific">Anguilla anguilla</name>
    <name type="common">European freshwater eel</name>
    <name type="synonym">Muraena anguilla</name>
    <dbReference type="NCBI Taxonomy" id="7936"/>
    <lineage>
        <taxon>Eukaryota</taxon>
        <taxon>Metazoa</taxon>
        <taxon>Chordata</taxon>
        <taxon>Craniata</taxon>
        <taxon>Vertebrata</taxon>
        <taxon>Euteleostomi</taxon>
        <taxon>Actinopterygii</taxon>
        <taxon>Neopterygii</taxon>
        <taxon>Teleostei</taxon>
        <taxon>Anguilliformes</taxon>
        <taxon>Anguillidae</taxon>
        <taxon>Anguilla</taxon>
    </lineage>
</organism>
<proteinExistence type="predicted"/>
<reference evidence="1" key="1">
    <citation type="submission" date="2014-11" db="EMBL/GenBank/DDBJ databases">
        <authorList>
            <person name="Amaro Gonzalez C."/>
        </authorList>
    </citation>
    <scope>NUCLEOTIDE SEQUENCE</scope>
</reference>